<feature type="domain" description="Metallo-beta-lactamase" evidence="6">
    <location>
        <begin position="12"/>
        <end position="188"/>
    </location>
</feature>
<dbReference type="Pfam" id="PF00753">
    <property type="entry name" value="Lactamase_B"/>
    <property type="match status" value="1"/>
</dbReference>
<dbReference type="SMART" id="SM00849">
    <property type="entry name" value="Lactamase_B"/>
    <property type="match status" value="1"/>
</dbReference>
<organism evidence="7 8">
    <name type="scientific">Candidatus Dehalogenimonas loeffleri</name>
    <dbReference type="NCBI Taxonomy" id="3127115"/>
    <lineage>
        <taxon>Bacteria</taxon>
        <taxon>Bacillati</taxon>
        <taxon>Chloroflexota</taxon>
        <taxon>Dehalococcoidia</taxon>
        <taxon>Dehalococcoidales</taxon>
        <taxon>Dehalococcoidaceae</taxon>
        <taxon>Dehalogenimonas</taxon>
    </lineage>
</organism>
<reference evidence="7 8" key="1">
    <citation type="submission" date="2024-03" db="EMBL/GenBank/DDBJ databases">
        <title>A Dehalogenimonas Isolated from Estuarine Sediments Dihaloeliminates Chlorinated Alkanes.</title>
        <authorList>
            <person name="Yang Y."/>
            <person name="Wang H."/>
        </authorList>
    </citation>
    <scope>NUCLEOTIDE SEQUENCE [LARGE SCALE GENOMIC DNA]</scope>
    <source>
        <strain evidence="7 8">W</strain>
    </source>
</reference>
<dbReference type="InterPro" id="IPR036866">
    <property type="entry name" value="RibonucZ/Hydroxyglut_hydro"/>
</dbReference>
<evidence type="ECO:0000256" key="5">
    <source>
        <dbReference type="SAM" id="MobiDB-lite"/>
    </source>
</evidence>
<evidence type="ECO:0000313" key="7">
    <source>
        <dbReference type="EMBL" id="WWX25170.1"/>
    </source>
</evidence>
<dbReference type="PANTHER" id="PTHR46233">
    <property type="entry name" value="HYDROXYACYLGLUTATHIONE HYDROLASE GLOC"/>
    <property type="match status" value="1"/>
</dbReference>
<evidence type="ECO:0000259" key="6">
    <source>
        <dbReference type="SMART" id="SM00849"/>
    </source>
</evidence>
<dbReference type="InterPro" id="IPR051453">
    <property type="entry name" value="MBL_Glyoxalase_II"/>
</dbReference>
<keyword evidence="8" id="KW-1185">Reference proteome</keyword>
<dbReference type="InterPro" id="IPR001279">
    <property type="entry name" value="Metallo-B-lactamas"/>
</dbReference>
<evidence type="ECO:0000256" key="4">
    <source>
        <dbReference type="ARBA" id="ARBA00022833"/>
    </source>
</evidence>
<evidence type="ECO:0000256" key="3">
    <source>
        <dbReference type="ARBA" id="ARBA00022801"/>
    </source>
</evidence>
<sequence>MILERLTVGAIEANCYLVGDETTKEGLVIDPGADAELIISRIRQLGLKIKYIILTHGHFDHTAATGAVKEATGAVLAVHQGDLELLNDDSLPRLIGFRATPVPAPEMILQGWEDLSIGEMKFTVLHVPGHSPGGIALYGQDTVFTGDALFAGGIGRTDLPGGDYNTLIDSLNTRLLALDDAIKVYPGHGPDTTIGDERRGNPFLVNPPRREC</sequence>
<evidence type="ECO:0000256" key="1">
    <source>
        <dbReference type="ARBA" id="ARBA00001947"/>
    </source>
</evidence>
<gene>
    <name evidence="7" type="ORF">V8247_07880</name>
</gene>
<dbReference type="Gene3D" id="3.60.15.10">
    <property type="entry name" value="Ribonuclease Z/Hydroxyacylglutathione hydrolase-like"/>
    <property type="match status" value="1"/>
</dbReference>
<keyword evidence="4" id="KW-0862">Zinc</keyword>
<keyword evidence="3" id="KW-0378">Hydrolase</keyword>
<accession>A0ABZ2J9V8</accession>
<evidence type="ECO:0000313" key="8">
    <source>
        <dbReference type="Proteomes" id="UP001375370"/>
    </source>
</evidence>
<proteinExistence type="predicted"/>
<keyword evidence="2" id="KW-0479">Metal-binding</keyword>
<dbReference type="EMBL" id="CP146612">
    <property type="protein sequence ID" value="WWX25170.1"/>
    <property type="molecule type" value="Genomic_DNA"/>
</dbReference>
<comment type="cofactor">
    <cofactor evidence="1">
        <name>Zn(2+)</name>
        <dbReference type="ChEBI" id="CHEBI:29105"/>
    </cofactor>
</comment>
<name>A0ABZ2J9V8_9CHLR</name>
<dbReference type="RefSeq" id="WP_338737310.1">
    <property type="nucleotide sequence ID" value="NZ_CP146612.1"/>
</dbReference>
<dbReference type="PANTHER" id="PTHR46233:SF3">
    <property type="entry name" value="HYDROXYACYLGLUTATHIONE HYDROLASE GLOC"/>
    <property type="match status" value="1"/>
</dbReference>
<dbReference type="SUPFAM" id="SSF56281">
    <property type="entry name" value="Metallo-hydrolase/oxidoreductase"/>
    <property type="match status" value="1"/>
</dbReference>
<dbReference type="Proteomes" id="UP001375370">
    <property type="component" value="Chromosome"/>
</dbReference>
<protein>
    <submittedName>
        <fullName evidence="7">MBL fold metallo-hydrolase</fullName>
    </submittedName>
</protein>
<evidence type="ECO:0000256" key="2">
    <source>
        <dbReference type="ARBA" id="ARBA00022723"/>
    </source>
</evidence>
<feature type="region of interest" description="Disordered" evidence="5">
    <location>
        <begin position="189"/>
        <end position="212"/>
    </location>
</feature>